<reference evidence="2" key="2">
    <citation type="submission" date="2019-02" db="EMBL/GenBank/DDBJ databases">
        <title>Opniocepnalus argus Var Kimnra genome.</title>
        <authorList>
            <person name="Zhou C."/>
            <person name="Xiao S."/>
        </authorList>
    </citation>
    <scope>NUCLEOTIDE SEQUENCE [LARGE SCALE GENOMIC DNA]</scope>
</reference>
<reference evidence="1 2" key="1">
    <citation type="submission" date="2019-02" db="EMBL/GenBank/DDBJ databases">
        <title>Opniocepnalus argus genome.</title>
        <authorList>
            <person name="Zhou C."/>
            <person name="Xiao S."/>
        </authorList>
    </citation>
    <scope>NUCLEOTIDE SEQUENCE [LARGE SCALE GENOMIC DNA]</scope>
    <source>
        <strain evidence="1">OARG1902GOOAL</strain>
        <tissue evidence="1">Muscle</tissue>
    </source>
</reference>
<sequence>MRSKNVIYTKKGRNNIGQFDVMPQAETATSTSRQNLNQLEMREVSVWPTHPRFTAPLPTAEHRQTFKSGGFLKTDPDSLLKQLKVKNPGESLSQFVFTDYYCFYCLEVFTGEEQSVCRH</sequence>
<dbReference type="EMBL" id="CM015722">
    <property type="protein sequence ID" value="KAF3695312.1"/>
    <property type="molecule type" value="Genomic_DNA"/>
</dbReference>
<dbReference type="Proteomes" id="UP000503349">
    <property type="component" value="Chromosome 11"/>
</dbReference>
<evidence type="ECO:0000313" key="2">
    <source>
        <dbReference type="Proteomes" id="UP000503349"/>
    </source>
</evidence>
<protein>
    <submittedName>
        <fullName evidence="1">Uncharacterized protein</fullName>
    </submittedName>
</protein>
<evidence type="ECO:0000313" key="1">
    <source>
        <dbReference type="EMBL" id="KAF3695312.1"/>
    </source>
</evidence>
<name>A0A6G1PYH2_CHAAH</name>
<accession>A0A6G1PYH2</accession>
<dbReference type="AlphaFoldDB" id="A0A6G1PYH2"/>
<proteinExistence type="predicted"/>
<gene>
    <name evidence="1" type="ORF">EXN66_Car010988</name>
</gene>
<keyword evidence="2" id="KW-1185">Reference proteome</keyword>
<organism evidence="1 2">
    <name type="scientific">Channa argus</name>
    <name type="common">Northern snakehead</name>
    <name type="synonym">Ophicephalus argus</name>
    <dbReference type="NCBI Taxonomy" id="215402"/>
    <lineage>
        <taxon>Eukaryota</taxon>
        <taxon>Metazoa</taxon>
        <taxon>Chordata</taxon>
        <taxon>Craniata</taxon>
        <taxon>Vertebrata</taxon>
        <taxon>Euteleostomi</taxon>
        <taxon>Actinopterygii</taxon>
        <taxon>Neopterygii</taxon>
        <taxon>Teleostei</taxon>
        <taxon>Neoteleostei</taxon>
        <taxon>Acanthomorphata</taxon>
        <taxon>Anabantaria</taxon>
        <taxon>Anabantiformes</taxon>
        <taxon>Channoidei</taxon>
        <taxon>Channidae</taxon>
        <taxon>Channa</taxon>
    </lineage>
</organism>